<evidence type="ECO:0000313" key="6">
    <source>
        <dbReference type="EMBL" id="ABK24494.1"/>
    </source>
</evidence>
<name>A9NV33_PICSI</name>
<dbReference type="AlphaFoldDB" id="A9NV33"/>
<dbReference type="EMBL" id="EF085187">
    <property type="protein sequence ID" value="ABK24494.1"/>
    <property type="molecule type" value="mRNA"/>
</dbReference>
<comment type="subcellular location">
    <subcellularLocation>
        <location evidence="1">Membrane</location>
        <topology evidence="1">Single-pass membrane protein</topology>
    </subcellularLocation>
</comment>
<dbReference type="InterPro" id="IPR008511">
    <property type="entry name" value="ROH1-like"/>
</dbReference>
<keyword evidence="4" id="KW-0472">Membrane</keyword>
<evidence type="ECO:0000256" key="1">
    <source>
        <dbReference type="ARBA" id="ARBA00004167"/>
    </source>
</evidence>
<accession>A9NV33</accession>
<evidence type="ECO:0000256" key="4">
    <source>
        <dbReference type="ARBA" id="ARBA00023136"/>
    </source>
</evidence>
<dbReference type="Pfam" id="PF05633">
    <property type="entry name" value="ROH1-like"/>
    <property type="match status" value="1"/>
</dbReference>
<sequence>MTQLGSAFLSSIGAAFNSIPYPLFSSRNSNAAANSSNPALAAFESDMLAHLEGLKQAAENTHSHLDLDWLHKALLLVLFTHSSVAKTIPELELPLAEKDEKSINDYLDDSVKLLDVCNVLKESFADVERYQMLVQLALHCFDNKDSMNDKNLIRAKNILHECIEAMKKKDEELDRQGQQRSKLENCSSMLRRMGEKLTSPVSLDGSKAGSLLTAMYGAKAATIFVCGVVAAALLVKPRRPLPSLHLTSSYPSWASSMLRLQSKVKEEIDKKKAGASSSALLHELDCVHSEVKKLYIVLDKMLADKTSSASNREKMDEVRQSVGQLQGYAETLQKGMIPLENQIKELYRMLVSSRVALLGVFTHARN</sequence>
<evidence type="ECO:0000256" key="5">
    <source>
        <dbReference type="ARBA" id="ARBA00035114"/>
    </source>
</evidence>
<keyword evidence="3" id="KW-1133">Transmembrane helix</keyword>
<dbReference type="PANTHER" id="PTHR31509">
    <property type="entry name" value="BPS1-LIKE PROTEIN"/>
    <property type="match status" value="1"/>
</dbReference>
<organism evidence="6">
    <name type="scientific">Picea sitchensis</name>
    <name type="common">Sitka spruce</name>
    <name type="synonym">Pinus sitchensis</name>
    <dbReference type="NCBI Taxonomy" id="3332"/>
    <lineage>
        <taxon>Eukaryota</taxon>
        <taxon>Viridiplantae</taxon>
        <taxon>Streptophyta</taxon>
        <taxon>Embryophyta</taxon>
        <taxon>Tracheophyta</taxon>
        <taxon>Spermatophyta</taxon>
        <taxon>Pinopsida</taxon>
        <taxon>Pinidae</taxon>
        <taxon>Conifers I</taxon>
        <taxon>Pinales</taxon>
        <taxon>Pinaceae</taxon>
        <taxon>Picea</taxon>
    </lineage>
</organism>
<reference evidence="6" key="1">
    <citation type="journal article" date="2008" name="BMC Genomics">
        <title>A conifer genomics resource of 200,000 spruce (Picea spp.) ESTs and 6,464 high-quality, sequence-finished full-length cDNAs for Sitka spruce (Picea sitchensis).</title>
        <authorList>
            <person name="Ralph S.G."/>
            <person name="Chun H.J."/>
            <person name="Kolosova N."/>
            <person name="Cooper D."/>
            <person name="Oddy C."/>
            <person name="Ritland C.E."/>
            <person name="Kirkpatrick R."/>
            <person name="Moore R."/>
            <person name="Barber S."/>
            <person name="Holt R.A."/>
            <person name="Jones S.J."/>
            <person name="Marra M.A."/>
            <person name="Douglas C.J."/>
            <person name="Ritland K."/>
            <person name="Bohlmann J."/>
        </authorList>
    </citation>
    <scope>NUCLEOTIDE SEQUENCE</scope>
    <source>
        <tissue evidence="6">Bark</tissue>
    </source>
</reference>
<evidence type="ECO:0000256" key="2">
    <source>
        <dbReference type="ARBA" id="ARBA00022692"/>
    </source>
</evidence>
<comment type="similarity">
    <text evidence="5">Belongs to the ROH1 family.</text>
</comment>
<evidence type="ECO:0000256" key="3">
    <source>
        <dbReference type="ARBA" id="ARBA00022989"/>
    </source>
</evidence>
<keyword evidence="2" id="KW-0812">Transmembrane</keyword>
<protein>
    <submittedName>
        <fullName evidence="6">Uncharacterized protein</fullName>
    </submittedName>
</protein>
<dbReference type="GO" id="GO:0016020">
    <property type="term" value="C:membrane"/>
    <property type="evidence" value="ECO:0007669"/>
    <property type="project" value="UniProtKB-SubCell"/>
</dbReference>
<proteinExistence type="evidence at transcript level"/>